<feature type="compositionally biased region" description="Acidic residues" evidence="1">
    <location>
        <begin position="134"/>
        <end position="188"/>
    </location>
</feature>
<feature type="domain" description="DUF7275" evidence="2">
    <location>
        <begin position="266"/>
        <end position="472"/>
    </location>
</feature>
<evidence type="ECO:0000259" key="4">
    <source>
        <dbReference type="Pfam" id="PF23942"/>
    </source>
</evidence>
<evidence type="ECO:0000313" key="7">
    <source>
        <dbReference type="Proteomes" id="UP000247702"/>
    </source>
</evidence>
<gene>
    <name evidence="6" type="ORF">RCL2_002491700</name>
    <name evidence="5" type="ORF">RclHR1_03180006</name>
</gene>
<evidence type="ECO:0000259" key="3">
    <source>
        <dbReference type="Pfam" id="PF23941"/>
    </source>
</evidence>
<dbReference type="Pfam" id="PF23942">
    <property type="entry name" value="DUF7277"/>
    <property type="match status" value="1"/>
</dbReference>
<evidence type="ECO:0000256" key="1">
    <source>
        <dbReference type="SAM" id="MobiDB-lite"/>
    </source>
</evidence>
<dbReference type="AlphaFoldDB" id="A0A2Z6RNU4"/>
<dbReference type="Pfam" id="PF23941">
    <property type="entry name" value="DUF7276"/>
    <property type="match status" value="1"/>
</dbReference>
<comment type="caution">
    <text evidence="5">The sequence shown here is derived from an EMBL/GenBank/DDBJ whole genome shotgun (WGS) entry which is preliminary data.</text>
</comment>
<dbReference type="PANTHER" id="PTHR35711:SF1">
    <property type="entry name" value="ECTODERMAL, ISOFORM F"/>
    <property type="match status" value="1"/>
</dbReference>
<feature type="domain" description="DUF7277" evidence="4">
    <location>
        <begin position="34"/>
        <end position="242"/>
    </location>
</feature>
<dbReference type="EMBL" id="BEXD01002424">
    <property type="protein sequence ID" value="GBB98241.1"/>
    <property type="molecule type" value="Genomic_DNA"/>
</dbReference>
<dbReference type="InterPro" id="IPR055701">
    <property type="entry name" value="DUF7277"/>
</dbReference>
<accession>A0A2Z6RNU4</accession>
<dbReference type="EMBL" id="BLAL01000266">
    <property type="protein sequence ID" value="GES98363.1"/>
    <property type="molecule type" value="Genomic_DNA"/>
</dbReference>
<proteinExistence type="predicted"/>
<organism evidence="5 7">
    <name type="scientific">Rhizophagus clarus</name>
    <dbReference type="NCBI Taxonomy" id="94130"/>
    <lineage>
        <taxon>Eukaryota</taxon>
        <taxon>Fungi</taxon>
        <taxon>Fungi incertae sedis</taxon>
        <taxon>Mucoromycota</taxon>
        <taxon>Glomeromycotina</taxon>
        <taxon>Glomeromycetes</taxon>
        <taxon>Glomerales</taxon>
        <taxon>Glomeraceae</taxon>
        <taxon>Rhizophagus</taxon>
    </lineage>
</organism>
<reference evidence="5 7" key="1">
    <citation type="submission" date="2017-11" db="EMBL/GenBank/DDBJ databases">
        <title>The genome of Rhizophagus clarus HR1 reveals common genetic basis of auxotrophy among arbuscular mycorrhizal fungi.</title>
        <authorList>
            <person name="Kobayashi Y."/>
        </authorList>
    </citation>
    <scope>NUCLEOTIDE SEQUENCE [LARGE SCALE GENOMIC DNA]</scope>
    <source>
        <strain evidence="5 7">HR1</strain>
    </source>
</reference>
<dbReference type="Proteomes" id="UP000247702">
    <property type="component" value="Unassembled WGS sequence"/>
</dbReference>
<protein>
    <submittedName>
        <fullName evidence="5">Uncharacterized protein</fullName>
    </submittedName>
</protein>
<feature type="domain" description="DUF7276" evidence="3">
    <location>
        <begin position="485"/>
        <end position="712"/>
    </location>
</feature>
<feature type="compositionally biased region" description="Basic and acidic residues" evidence="1">
    <location>
        <begin position="212"/>
        <end position="226"/>
    </location>
</feature>
<keyword evidence="7" id="KW-1185">Reference proteome</keyword>
<reference evidence="6" key="2">
    <citation type="submission" date="2019-10" db="EMBL/GenBank/DDBJ databases">
        <title>Conservation and host-specific expression of non-tandemly repeated heterogenous ribosome RNA gene in arbuscular mycorrhizal fungi.</title>
        <authorList>
            <person name="Maeda T."/>
            <person name="Kobayashi Y."/>
            <person name="Nakagawa T."/>
            <person name="Ezawa T."/>
            <person name="Yamaguchi K."/>
            <person name="Bino T."/>
            <person name="Nishimoto Y."/>
            <person name="Shigenobu S."/>
            <person name="Kawaguchi M."/>
        </authorList>
    </citation>
    <scope>NUCLEOTIDE SEQUENCE</scope>
    <source>
        <strain evidence="6">HR1</strain>
    </source>
</reference>
<feature type="region of interest" description="Disordered" evidence="1">
    <location>
        <begin position="124"/>
        <end position="226"/>
    </location>
</feature>
<dbReference type="Pfam" id="PF23940">
    <property type="entry name" value="DUF7275"/>
    <property type="match status" value="1"/>
</dbReference>
<sequence>MAKPQILADNYKKILIVLKDITKYEDNTPLISYPVLIGSRAAKWHTPSFREPNDWDLVATPLQATLFINKVVESNITLNYMKLIYYPGGGLKLVGECFEQSTDGKPVGFDIELASDKVDLRNMKSNVNLNNKESDEEHSEDESDEENNEDESDEDTSDENYEENNEDESDEEIIEYESDEESSDENDEENNREGSDEENDEDENDEDDPDPKDDNKNSDKIEFEKLNDAQPKMSALMILELCRNIEDKTMFPLLSNFLCIVAPLKILEALKSSHIYWPADFHKNIADLHFLRILLDYNKVSIQSFCSPQRDESVELMLKTRIKETEIIQGIPGSHINLNMSNEDFLDNEDNLFVQRRVPHDDLHELVKYDNHPIYQGLKDNQSKALIKKSLFEKLDYQTKLNCVKEEAMVIALERYLIPMISKNQENSYKLALTRICTTLTREWFRQFAIDNYPQLSNLDKDLLSIAHNVIEKFPVKQKRPEVIVYDPETQAIFESIRPHTVEISSFDNLYNFSKYYNVNFTRTGIKITSPVNHNISVTAIITTLCIANLEACSPEASWTASVVILPSKDLEILRDNDKSKNRNTSFTDPLNIHPCFDYYNNKFLKLTSKHVFVLGIFAQANGGSWGVGVDIWNPIFIKAKSADYVASLLEIPDLTGDLLYKYVLDYLKPTLMNNGDTPLKNWVNKLKGEGAIPIEPKQHLWYSAWNYELNNNRSKH</sequence>
<feature type="compositionally biased region" description="Acidic residues" evidence="1">
    <location>
        <begin position="195"/>
        <end position="211"/>
    </location>
</feature>
<dbReference type="Proteomes" id="UP000615446">
    <property type="component" value="Unassembled WGS sequence"/>
</dbReference>
<evidence type="ECO:0000313" key="5">
    <source>
        <dbReference type="EMBL" id="GBB98241.1"/>
    </source>
</evidence>
<dbReference type="InterPro" id="IPR055700">
    <property type="entry name" value="DUF7276"/>
</dbReference>
<dbReference type="PANTHER" id="PTHR35711">
    <property type="entry name" value="EXPRESSED PROTEIN"/>
    <property type="match status" value="1"/>
</dbReference>
<name>A0A2Z6RNU4_9GLOM</name>
<dbReference type="InterPro" id="IPR055699">
    <property type="entry name" value="DUF7275"/>
</dbReference>
<evidence type="ECO:0000313" key="6">
    <source>
        <dbReference type="EMBL" id="GES98363.1"/>
    </source>
</evidence>
<evidence type="ECO:0000259" key="2">
    <source>
        <dbReference type="Pfam" id="PF23940"/>
    </source>
</evidence>